<dbReference type="Gene3D" id="1.10.3720.10">
    <property type="entry name" value="MetI-like"/>
    <property type="match status" value="1"/>
</dbReference>
<evidence type="ECO:0000256" key="1">
    <source>
        <dbReference type="ARBA" id="ARBA00004651"/>
    </source>
</evidence>
<dbReference type="Pfam" id="PF00528">
    <property type="entry name" value="BPD_transp_1"/>
    <property type="match status" value="1"/>
</dbReference>
<sequence>MTRREKTRPAQAGITQTQLALRRLRRHKLAISSLWVLGFLYLVALFADFIAPYGFDDERRDLSYCPPMRLHFFDEAGTFHIRPFVYQYSYTFDEYFNRVYVQDRSVRFPVKAFVQGTEHRLMGFIPMKMRLLGVDEPARVYLLGADYRGRDLLSRIIYGSRVSLSIGFVGVAVSFTVGMLVGGISGFFGGRTDNVLMRMCEMVMMIPGFYLMLALRAAFPPGLSSVEVYLMIVLIMSFIGWAGLARVIRGMVLSIREKEFVTAARASGEGSLRIIIRHVLPNTLSYVIVAVTLSIPGYILGESALSLIGVGIQEPYASWGNLLTEAMKISAIQFHPWILIPGLLIFIAVMAFNFLGDGLRDAFDPKLAFEGE</sequence>
<accession>A0A419F540</accession>
<keyword evidence="3 5" id="KW-1133">Transmembrane helix</keyword>
<dbReference type="EMBL" id="QZKI01000027">
    <property type="protein sequence ID" value="RJP73441.1"/>
    <property type="molecule type" value="Genomic_DNA"/>
</dbReference>
<dbReference type="PROSITE" id="PS50928">
    <property type="entry name" value="ABC_TM1"/>
    <property type="match status" value="1"/>
</dbReference>
<evidence type="ECO:0000256" key="5">
    <source>
        <dbReference type="RuleBase" id="RU363032"/>
    </source>
</evidence>
<comment type="similarity">
    <text evidence="5">Belongs to the binding-protein-dependent transport system permease family.</text>
</comment>
<dbReference type="SUPFAM" id="SSF161098">
    <property type="entry name" value="MetI-like"/>
    <property type="match status" value="1"/>
</dbReference>
<proteinExistence type="inferred from homology"/>
<feature type="transmembrane region" description="Helical" evidence="5">
    <location>
        <begin position="283"/>
        <end position="301"/>
    </location>
</feature>
<gene>
    <name evidence="7" type="ORF">C4532_04425</name>
</gene>
<feature type="domain" description="ABC transmembrane type-1" evidence="6">
    <location>
        <begin position="160"/>
        <end position="356"/>
    </location>
</feature>
<dbReference type="InterPro" id="IPR035906">
    <property type="entry name" value="MetI-like_sf"/>
</dbReference>
<dbReference type="PANTHER" id="PTHR43839:SF1">
    <property type="entry name" value="OPPC IN A BINDING PROTEIN-DEPENDENT TRANSPORT SYSTEM"/>
    <property type="match status" value="1"/>
</dbReference>
<dbReference type="Pfam" id="PF12911">
    <property type="entry name" value="OppC_N"/>
    <property type="match status" value="1"/>
</dbReference>
<dbReference type="Proteomes" id="UP000285961">
    <property type="component" value="Unassembled WGS sequence"/>
</dbReference>
<feature type="transmembrane region" description="Helical" evidence="5">
    <location>
        <begin position="162"/>
        <end position="188"/>
    </location>
</feature>
<feature type="transmembrane region" description="Helical" evidence="5">
    <location>
        <begin position="228"/>
        <end position="248"/>
    </location>
</feature>
<reference evidence="7 8" key="1">
    <citation type="journal article" date="2017" name="ISME J.">
        <title>Energy and carbon metabolisms in a deep terrestrial subsurface fluid microbial community.</title>
        <authorList>
            <person name="Momper L."/>
            <person name="Jungbluth S.P."/>
            <person name="Lee M.D."/>
            <person name="Amend J.P."/>
        </authorList>
    </citation>
    <scope>NUCLEOTIDE SEQUENCE [LARGE SCALE GENOMIC DNA]</scope>
    <source>
        <strain evidence="7">SURF_17</strain>
    </source>
</reference>
<name>A0A419F540_9BACT</name>
<keyword evidence="2 5" id="KW-0812">Transmembrane</keyword>
<evidence type="ECO:0000259" key="6">
    <source>
        <dbReference type="PROSITE" id="PS50928"/>
    </source>
</evidence>
<evidence type="ECO:0000256" key="3">
    <source>
        <dbReference type="ARBA" id="ARBA00022989"/>
    </source>
</evidence>
<evidence type="ECO:0000313" key="8">
    <source>
        <dbReference type="Proteomes" id="UP000285961"/>
    </source>
</evidence>
<evidence type="ECO:0000256" key="2">
    <source>
        <dbReference type="ARBA" id="ARBA00022692"/>
    </source>
</evidence>
<dbReference type="InterPro" id="IPR000515">
    <property type="entry name" value="MetI-like"/>
</dbReference>
<dbReference type="AlphaFoldDB" id="A0A419F540"/>
<comment type="caution">
    <text evidence="7">The sequence shown here is derived from an EMBL/GenBank/DDBJ whole genome shotgun (WGS) entry which is preliminary data.</text>
</comment>
<evidence type="ECO:0000256" key="4">
    <source>
        <dbReference type="ARBA" id="ARBA00023136"/>
    </source>
</evidence>
<dbReference type="CDD" id="cd06261">
    <property type="entry name" value="TM_PBP2"/>
    <property type="match status" value="1"/>
</dbReference>
<protein>
    <submittedName>
        <fullName evidence="7">ABC transporter permease</fullName>
    </submittedName>
</protein>
<keyword evidence="4 5" id="KW-0472">Membrane</keyword>
<dbReference type="PANTHER" id="PTHR43839">
    <property type="entry name" value="OPPC IN A BINDING PROTEIN-DEPENDENT TRANSPORT SYSTEM"/>
    <property type="match status" value="1"/>
</dbReference>
<organism evidence="7 8">
    <name type="scientific">Candidatus Abyssobacteria bacterium SURF_17</name>
    <dbReference type="NCBI Taxonomy" id="2093361"/>
    <lineage>
        <taxon>Bacteria</taxon>
        <taxon>Pseudomonadati</taxon>
        <taxon>Candidatus Hydrogenedentota</taxon>
        <taxon>Candidatus Abyssobacteria</taxon>
    </lineage>
</organism>
<dbReference type="GO" id="GO:0055085">
    <property type="term" value="P:transmembrane transport"/>
    <property type="evidence" value="ECO:0007669"/>
    <property type="project" value="InterPro"/>
</dbReference>
<keyword evidence="5" id="KW-0813">Transport</keyword>
<feature type="transmembrane region" description="Helical" evidence="5">
    <location>
        <begin position="29"/>
        <end position="51"/>
    </location>
</feature>
<evidence type="ECO:0000313" key="7">
    <source>
        <dbReference type="EMBL" id="RJP73441.1"/>
    </source>
</evidence>
<dbReference type="GO" id="GO:0005886">
    <property type="term" value="C:plasma membrane"/>
    <property type="evidence" value="ECO:0007669"/>
    <property type="project" value="UniProtKB-SubCell"/>
</dbReference>
<feature type="transmembrane region" description="Helical" evidence="5">
    <location>
        <begin position="195"/>
        <end position="216"/>
    </location>
</feature>
<feature type="transmembrane region" description="Helical" evidence="5">
    <location>
        <begin position="337"/>
        <end position="356"/>
    </location>
</feature>
<dbReference type="InterPro" id="IPR025966">
    <property type="entry name" value="OppC_N"/>
</dbReference>
<comment type="subcellular location">
    <subcellularLocation>
        <location evidence="1 5">Cell membrane</location>
        <topology evidence="1 5">Multi-pass membrane protein</topology>
    </subcellularLocation>
</comment>